<reference evidence="1 2" key="1">
    <citation type="journal article" date="2024" name="bioRxiv">
        <title>A reference genome for Trichogramma kaykai: A tiny desert-dwelling parasitoid wasp with competing sex-ratio distorters.</title>
        <authorList>
            <person name="Culotta J."/>
            <person name="Lindsey A.R."/>
        </authorList>
    </citation>
    <scope>NUCLEOTIDE SEQUENCE [LARGE SCALE GENOMIC DNA]</scope>
    <source>
        <strain evidence="1 2">KSX58</strain>
    </source>
</reference>
<proteinExistence type="predicted"/>
<name>A0ABD2WL41_9HYME</name>
<dbReference type="EMBL" id="JBJJXI010000096">
    <property type="protein sequence ID" value="KAL3393651.1"/>
    <property type="molecule type" value="Genomic_DNA"/>
</dbReference>
<organism evidence="1 2">
    <name type="scientific">Trichogramma kaykai</name>
    <dbReference type="NCBI Taxonomy" id="54128"/>
    <lineage>
        <taxon>Eukaryota</taxon>
        <taxon>Metazoa</taxon>
        <taxon>Ecdysozoa</taxon>
        <taxon>Arthropoda</taxon>
        <taxon>Hexapoda</taxon>
        <taxon>Insecta</taxon>
        <taxon>Pterygota</taxon>
        <taxon>Neoptera</taxon>
        <taxon>Endopterygota</taxon>
        <taxon>Hymenoptera</taxon>
        <taxon>Apocrita</taxon>
        <taxon>Proctotrupomorpha</taxon>
        <taxon>Chalcidoidea</taxon>
        <taxon>Trichogrammatidae</taxon>
        <taxon>Trichogramma</taxon>
    </lineage>
</organism>
<evidence type="ECO:0000313" key="1">
    <source>
        <dbReference type="EMBL" id="KAL3393651.1"/>
    </source>
</evidence>
<comment type="caution">
    <text evidence="1">The sequence shown here is derived from an EMBL/GenBank/DDBJ whole genome shotgun (WGS) entry which is preliminary data.</text>
</comment>
<sequence length="222" mass="25657">MRPRIAQPGYTESNVKRVEDDRVFGVLSSSRKENRPCDAISPPNPNVLYYSRLPRGRAIVLFFSTSFPQSRIIAGGGRAFECILLHHFCIYLMSIEREFFALSLDRRRRRKKREGVEKKYVEVEEATHMQAHTHALPPRTDASSLSNIFPVLSRGICAYKLFVVFASKTIRKTEHKHFLPSIKMESENQTNDINKNVSIDFECKYFKSELPSPTTSIHKIEY</sequence>
<dbReference type="AlphaFoldDB" id="A0ABD2WL41"/>
<accession>A0ABD2WL41</accession>
<protein>
    <submittedName>
        <fullName evidence="1">Uncharacterized protein</fullName>
    </submittedName>
</protein>
<gene>
    <name evidence="1" type="ORF">TKK_011918</name>
</gene>
<keyword evidence="2" id="KW-1185">Reference proteome</keyword>
<dbReference type="Proteomes" id="UP001627154">
    <property type="component" value="Unassembled WGS sequence"/>
</dbReference>
<evidence type="ECO:0000313" key="2">
    <source>
        <dbReference type="Proteomes" id="UP001627154"/>
    </source>
</evidence>